<keyword evidence="3" id="KW-1185">Reference proteome</keyword>
<evidence type="ECO:0000313" key="2">
    <source>
        <dbReference type="EMBL" id="MCU6744838.1"/>
    </source>
</evidence>
<reference evidence="2 3" key="1">
    <citation type="journal article" date="2021" name="ISME Commun">
        <title>Automated analysis of genomic sequences facilitates high-throughput and comprehensive description of bacteria.</title>
        <authorList>
            <person name="Hitch T.C.A."/>
        </authorList>
    </citation>
    <scope>NUCLEOTIDE SEQUENCE [LARGE SCALE GENOMIC DNA]</scope>
    <source>
        <strain evidence="2 3">Sanger_18</strain>
    </source>
</reference>
<proteinExistence type="predicted"/>
<evidence type="ECO:0000313" key="3">
    <source>
        <dbReference type="Proteomes" id="UP001652432"/>
    </source>
</evidence>
<dbReference type="EMBL" id="JAOQKJ010000007">
    <property type="protein sequence ID" value="MCU6744838.1"/>
    <property type="molecule type" value="Genomic_DNA"/>
</dbReference>
<protein>
    <submittedName>
        <fullName evidence="2">Uncharacterized protein</fullName>
    </submittedName>
</protein>
<dbReference type="RefSeq" id="WP_262574946.1">
    <property type="nucleotide sequence ID" value="NZ_JAOQKJ010000007.1"/>
</dbReference>
<name>A0ABT2T3M0_9FIRM</name>
<dbReference type="Proteomes" id="UP001652432">
    <property type="component" value="Unassembled WGS sequence"/>
</dbReference>
<accession>A0ABT2T3M0</accession>
<gene>
    <name evidence="2" type="ORF">OCV77_10045</name>
</gene>
<evidence type="ECO:0000256" key="1">
    <source>
        <dbReference type="SAM" id="Coils"/>
    </source>
</evidence>
<organism evidence="2 3">
    <name type="scientific">Suilimivivens aceti</name>
    <dbReference type="NCBI Taxonomy" id="2981774"/>
    <lineage>
        <taxon>Bacteria</taxon>
        <taxon>Bacillati</taxon>
        <taxon>Bacillota</taxon>
        <taxon>Clostridia</taxon>
        <taxon>Lachnospirales</taxon>
        <taxon>Lachnospiraceae</taxon>
        <taxon>Suilimivivens</taxon>
    </lineage>
</organism>
<keyword evidence="1" id="KW-0175">Coiled coil</keyword>
<comment type="caution">
    <text evidence="2">The sequence shown here is derived from an EMBL/GenBank/DDBJ whole genome shotgun (WGS) entry which is preliminary data.</text>
</comment>
<feature type="coiled-coil region" evidence="1">
    <location>
        <begin position="79"/>
        <end position="106"/>
    </location>
</feature>
<sequence>MTGTDEKIPAREMHKEPDRHICFLMEKESRTVYYVTTGKETISERKSLPVYHCDRTLPYPGGEIHIFFSTLPDGLEEEFKKKRKRKKREQQLLEAMERALELTDESVEILFSDNLCRIFNREQSVSDELYAAWLFQKLKGRTAPYFSLELPGEYGFLMREKVLFLLQPYLKRINRITFIKRRSVAEEAIIPGMGTGMVDELADYFYGEYGILSGQAEEPEAGSFYLKLSNDAQMLNFLDTTVKSGYNTKVD</sequence>